<evidence type="ECO:0000259" key="2">
    <source>
        <dbReference type="Pfam" id="PF01370"/>
    </source>
</evidence>
<dbReference type="InterPro" id="IPR050177">
    <property type="entry name" value="Lipid_A_modif_metabolic_enz"/>
</dbReference>
<dbReference type="InterPro" id="IPR001509">
    <property type="entry name" value="Epimerase_deHydtase"/>
</dbReference>
<reference evidence="3 4" key="1">
    <citation type="submission" date="2020-11" db="EMBL/GenBank/DDBJ databases">
        <title>Arthrobacter antarcticus sp. nov., isolated from Antarctic Soil.</title>
        <authorList>
            <person name="Li J."/>
        </authorList>
    </citation>
    <scope>NUCLEOTIDE SEQUENCE [LARGE SCALE GENOMIC DNA]</scope>
    <source>
        <strain evidence="3 4">Z1-20</strain>
    </source>
</reference>
<evidence type="ECO:0000256" key="1">
    <source>
        <dbReference type="SAM" id="MobiDB-lite"/>
    </source>
</evidence>
<proteinExistence type="predicted"/>
<dbReference type="SUPFAM" id="SSF51735">
    <property type="entry name" value="NAD(P)-binding Rossmann-fold domains"/>
    <property type="match status" value="1"/>
</dbReference>
<dbReference type="EMBL" id="JADNYM010000027">
    <property type="protein sequence ID" value="MBG0741273.1"/>
    <property type="molecule type" value="Genomic_DNA"/>
</dbReference>
<organism evidence="3 4">
    <name type="scientific">Arthrobacter terrae</name>
    <dbReference type="NCBI Taxonomy" id="2935737"/>
    <lineage>
        <taxon>Bacteria</taxon>
        <taxon>Bacillati</taxon>
        <taxon>Actinomycetota</taxon>
        <taxon>Actinomycetes</taxon>
        <taxon>Micrococcales</taxon>
        <taxon>Micrococcaceae</taxon>
        <taxon>Arthrobacter</taxon>
    </lineage>
</organism>
<dbReference type="AlphaFoldDB" id="A0A931CN34"/>
<keyword evidence="4" id="KW-1185">Reference proteome</keyword>
<evidence type="ECO:0000313" key="3">
    <source>
        <dbReference type="EMBL" id="MBG0741273.1"/>
    </source>
</evidence>
<dbReference type="Pfam" id="PF01370">
    <property type="entry name" value="Epimerase"/>
    <property type="match status" value="1"/>
</dbReference>
<name>A0A931CN34_9MICC</name>
<dbReference type="Gene3D" id="3.40.50.720">
    <property type="entry name" value="NAD(P)-binding Rossmann-like Domain"/>
    <property type="match status" value="1"/>
</dbReference>
<feature type="region of interest" description="Disordered" evidence="1">
    <location>
        <begin position="315"/>
        <end position="338"/>
    </location>
</feature>
<dbReference type="PANTHER" id="PTHR43245">
    <property type="entry name" value="BIFUNCTIONAL POLYMYXIN RESISTANCE PROTEIN ARNA"/>
    <property type="match status" value="1"/>
</dbReference>
<gene>
    <name evidence="3" type="ORF">IV500_18055</name>
</gene>
<dbReference type="InterPro" id="IPR036291">
    <property type="entry name" value="NAD(P)-bd_dom_sf"/>
</dbReference>
<feature type="domain" description="NAD-dependent epimerase/dehydratase" evidence="2">
    <location>
        <begin position="8"/>
        <end position="187"/>
    </location>
</feature>
<comment type="caution">
    <text evidence="3">The sequence shown here is derived from an EMBL/GenBank/DDBJ whole genome shotgun (WGS) entry which is preliminary data.</text>
</comment>
<protein>
    <submittedName>
        <fullName evidence="3">NAD-dependent epimerase/dehydratase family protein</fullName>
    </submittedName>
</protein>
<accession>A0A931CN34</accession>
<sequence>MEKHHVLVAVLGAGGFVGSAIAAECAARGLNVRPVHAPRLDSYAGDAADLIREARSPAASAAAAHLAAEFSGVDVVVNAAGLATPRHAGSPALTGANALLPCIVAAAAAQAGVHRVIQLSSAAVQGHRPVLDESAERAPFSAYSRSKSLGEEALLKVGRGGTEAVILRATSVQGPGRPTTAALAKLAASPLASVAAPGTAATPVSSINALAWFTAEIALHAGSIPQIVLQPWEGLSVTEVLAAAGGRKPLKLPTWLCRAALSTGYFLSRLAGERLHGSLRRLELMWFGQAQQPGWAEQQGLLPQPQASAVLRQAAAQQGTVHALPENRRPRPKSTESS</sequence>
<evidence type="ECO:0000313" key="4">
    <source>
        <dbReference type="Proteomes" id="UP000655366"/>
    </source>
</evidence>
<dbReference type="Proteomes" id="UP000655366">
    <property type="component" value="Unassembled WGS sequence"/>
</dbReference>